<dbReference type="AlphaFoldDB" id="A0A512JG32"/>
<comment type="caution">
    <text evidence="2">The sequence shown here is derived from an EMBL/GenBank/DDBJ whole genome shotgun (WGS) entry which is preliminary data.</text>
</comment>
<feature type="region of interest" description="Disordered" evidence="1">
    <location>
        <begin position="61"/>
        <end position="124"/>
    </location>
</feature>
<accession>A0A512JG32</accession>
<proteinExistence type="predicted"/>
<dbReference type="EMBL" id="BJZV01000002">
    <property type="protein sequence ID" value="GEP08893.1"/>
    <property type="molecule type" value="Genomic_DNA"/>
</dbReference>
<name>A0A512JG32_9HYPH</name>
<reference evidence="2 3" key="1">
    <citation type="submission" date="2019-07" db="EMBL/GenBank/DDBJ databases">
        <title>Whole genome shotgun sequence of Methylobacterium gnaphalii NBRC 107716.</title>
        <authorList>
            <person name="Hosoyama A."/>
            <person name="Uohara A."/>
            <person name="Ohji S."/>
            <person name="Ichikawa N."/>
        </authorList>
    </citation>
    <scope>NUCLEOTIDE SEQUENCE [LARGE SCALE GENOMIC DNA]</scope>
    <source>
        <strain evidence="2 3">NBRC 107716</strain>
    </source>
</reference>
<protein>
    <submittedName>
        <fullName evidence="2">Uncharacterized protein</fullName>
    </submittedName>
</protein>
<sequence>MPETVPLPGGVILDALANRLREALLGEGQVLVTALMETVTQGVRPMDAYFAERTDGEQFQSGRYRPLMWSEPGSPRRSPTGDGRRARARTSASSEFRRSLTAPLDPEEDDGVLRSAPGRCDVVD</sequence>
<evidence type="ECO:0000256" key="1">
    <source>
        <dbReference type="SAM" id="MobiDB-lite"/>
    </source>
</evidence>
<evidence type="ECO:0000313" key="2">
    <source>
        <dbReference type="EMBL" id="GEP08893.1"/>
    </source>
</evidence>
<keyword evidence="3" id="KW-1185">Reference proteome</keyword>
<dbReference type="Proteomes" id="UP000321750">
    <property type="component" value="Unassembled WGS sequence"/>
</dbReference>
<evidence type="ECO:0000313" key="3">
    <source>
        <dbReference type="Proteomes" id="UP000321750"/>
    </source>
</evidence>
<organism evidence="2 3">
    <name type="scientific">Methylobacterium gnaphalii</name>
    <dbReference type="NCBI Taxonomy" id="1010610"/>
    <lineage>
        <taxon>Bacteria</taxon>
        <taxon>Pseudomonadati</taxon>
        <taxon>Pseudomonadota</taxon>
        <taxon>Alphaproteobacteria</taxon>
        <taxon>Hyphomicrobiales</taxon>
        <taxon>Methylobacteriaceae</taxon>
        <taxon>Methylobacterium</taxon>
    </lineage>
</organism>
<gene>
    <name evidence="2" type="ORF">MGN01_07380</name>
</gene>